<evidence type="ECO:0000313" key="6">
    <source>
        <dbReference type="EMBL" id="EPC03419.1"/>
    </source>
</evidence>
<feature type="domain" description="HTH araC/xylS-type" evidence="5">
    <location>
        <begin position="34"/>
        <end position="131"/>
    </location>
</feature>
<evidence type="ECO:0000313" key="7">
    <source>
        <dbReference type="Proteomes" id="UP000014463"/>
    </source>
</evidence>
<comment type="caution">
    <text evidence="6">The sequence shown here is derived from an EMBL/GenBank/DDBJ whole genome shotgun (WGS) entry which is preliminary data.</text>
</comment>
<accession>S2L6N5</accession>
<gene>
    <name evidence="6" type="ORF">L861_17935</name>
</gene>
<dbReference type="GO" id="GO:0043565">
    <property type="term" value="F:sequence-specific DNA binding"/>
    <property type="evidence" value="ECO:0007669"/>
    <property type="project" value="InterPro"/>
</dbReference>
<dbReference type="PROSITE" id="PS01124">
    <property type="entry name" value="HTH_ARAC_FAMILY_2"/>
    <property type="match status" value="1"/>
</dbReference>
<keyword evidence="2" id="KW-0238">DNA-binding</keyword>
<dbReference type="SUPFAM" id="SSF46689">
    <property type="entry name" value="Homeodomain-like"/>
    <property type="match status" value="2"/>
</dbReference>
<evidence type="ECO:0000256" key="3">
    <source>
        <dbReference type="ARBA" id="ARBA00023163"/>
    </source>
</evidence>
<feature type="region of interest" description="Disordered" evidence="4">
    <location>
        <begin position="1"/>
        <end position="23"/>
    </location>
</feature>
<dbReference type="PATRIC" id="fig|1121939.11.peg.1039"/>
<dbReference type="Pfam" id="PF12833">
    <property type="entry name" value="HTH_18"/>
    <property type="match status" value="1"/>
</dbReference>
<dbReference type="Gene3D" id="1.10.10.60">
    <property type="entry name" value="Homeodomain-like"/>
    <property type="match status" value="1"/>
</dbReference>
<proteinExistence type="predicted"/>
<evidence type="ECO:0000259" key="5">
    <source>
        <dbReference type="PROSITE" id="PS01124"/>
    </source>
</evidence>
<dbReference type="GO" id="GO:0003700">
    <property type="term" value="F:DNA-binding transcription factor activity"/>
    <property type="evidence" value="ECO:0007669"/>
    <property type="project" value="InterPro"/>
</dbReference>
<dbReference type="eggNOG" id="COG2207">
    <property type="taxonomic scope" value="Bacteria"/>
</dbReference>
<dbReference type="PANTHER" id="PTHR46796">
    <property type="entry name" value="HTH-TYPE TRANSCRIPTIONAL ACTIVATOR RHAS-RELATED"/>
    <property type="match status" value="1"/>
</dbReference>
<dbReference type="SMART" id="SM00342">
    <property type="entry name" value="HTH_ARAC"/>
    <property type="match status" value="1"/>
</dbReference>
<dbReference type="Proteomes" id="UP000014463">
    <property type="component" value="Unassembled WGS sequence"/>
</dbReference>
<dbReference type="AlphaFoldDB" id="S2L6N5"/>
<evidence type="ECO:0000256" key="1">
    <source>
        <dbReference type="ARBA" id="ARBA00023015"/>
    </source>
</evidence>
<evidence type="ECO:0000256" key="2">
    <source>
        <dbReference type="ARBA" id="ARBA00023125"/>
    </source>
</evidence>
<evidence type="ECO:0000256" key="4">
    <source>
        <dbReference type="SAM" id="MobiDB-lite"/>
    </source>
</evidence>
<dbReference type="InterPro" id="IPR050204">
    <property type="entry name" value="AraC_XylS_family_regulators"/>
</dbReference>
<keyword evidence="3" id="KW-0804">Transcription</keyword>
<keyword evidence="1" id="KW-0805">Transcription regulation</keyword>
<dbReference type="PANTHER" id="PTHR46796:SF2">
    <property type="entry name" value="TRANSCRIPTIONAL REGULATORY PROTEIN"/>
    <property type="match status" value="1"/>
</dbReference>
<dbReference type="InterPro" id="IPR009057">
    <property type="entry name" value="Homeodomain-like_sf"/>
</dbReference>
<organism evidence="6 7">
    <name type="scientific">Litchfieldella anticariensis (strain DSM 16096 / CECT 5854 / CIP 108499 / LMG 22089 / FP35)</name>
    <name type="common">Halomonas anticariensis</name>
    <dbReference type="NCBI Taxonomy" id="1121939"/>
    <lineage>
        <taxon>Bacteria</taxon>
        <taxon>Pseudomonadati</taxon>
        <taxon>Pseudomonadota</taxon>
        <taxon>Gammaproteobacteria</taxon>
        <taxon>Oceanospirillales</taxon>
        <taxon>Halomonadaceae</taxon>
        <taxon>Litchfieldella</taxon>
    </lineage>
</organism>
<name>S2L6N5_LITA3</name>
<keyword evidence="7" id="KW-1185">Reference proteome</keyword>
<dbReference type="STRING" id="1121939.L861_17935"/>
<dbReference type="InterPro" id="IPR018060">
    <property type="entry name" value="HTH_AraC"/>
</dbReference>
<sequence length="138" mass="15629">MNMNVNWGSSPARHDGGSVTDGAGAEEDAALAVAMAKQYIDENFYEPINLDDLAECVGMTRFSLAKQFRRHVGVSPYRYVCQVRVRQAQFMMEQGQRPTEVASEVGFFDQSHLARHFKRLCGMTPRQYRTRCMQAATQ</sequence>
<protein>
    <recommendedName>
        <fullName evidence="5">HTH araC/xylS-type domain-containing protein</fullName>
    </recommendedName>
</protein>
<dbReference type="EMBL" id="ASTJ01000012">
    <property type="protein sequence ID" value="EPC03419.1"/>
    <property type="molecule type" value="Genomic_DNA"/>
</dbReference>
<reference evidence="6 7" key="1">
    <citation type="journal article" date="2013" name="Genome Announc.">
        <title>Draft genome sequence of the moderately halophilic gammaproteobacterium Halomonas anticariensis FP35.</title>
        <authorList>
            <person name="Tahrioui A."/>
            <person name="Quesada E."/>
            <person name="Llamas I."/>
        </authorList>
    </citation>
    <scope>NUCLEOTIDE SEQUENCE [LARGE SCALE GENOMIC DNA]</scope>
    <source>
        <strain evidence="7">DSM 16096 / CECT 5854 / LMG 22089 / FP35</strain>
    </source>
</reference>